<organism evidence="2 3">
    <name type="scientific">Marasmius oreades</name>
    <name type="common">fairy-ring Marasmius</name>
    <dbReference type="NCBI Taxonomy" id="181124"/>
    <lineage>
        <taxon>Eukaryota</taxon>
        <taxon>Fungi</taxon>
        <taxon>Dikarya</taxon>
        <taxon>Basidiomycota</taxon>
        <taxon>Agaricomycotina</taxon>
        <taxon>Agaricomycetes</taxon>
        <taxon>Agaricomycetidae</taxon>
        <taxon>Agaricales</taxon>
        <taxon>Marasmiineae</taxon>
        <taxon>Marasmiaceae</taxon>
        <taxon>Marasmius</taxon>
    </lineage>
</organism>
<dbReference type="KEGG" id="more:E1B28_010746"/>
<comment type="caution">
    <text evidence="2">The sequence shown here is derived from an EMBL/GenBank/DDBJ whole genome shotgun (WGS) entry which is preliminary data.</text>
</comment>
<keyword evidence="3" id="KW-1185">Reference proteome</keyword>
<feature type="compositionally biased region" description="Basic and acidic residues" evidence="1">
    <location>
        <begin position="41"/>
        <end position="55"/>
    </location>
</feature>
<dbReference type="EMBL" id="CM032187">
    <property type="protein sequence ID" value="KAG7089036.1"/>
    <property type="molecule type" value="Genomic_DNA"/>
</dbReference>
<evidence type="ECO:0000313" key="3">
    <source>
        <dbReference type="Proteomes" id="UP001049176"/>
    </source>
</evidence>
<evidence type="ECO:0000313" key="2">
    <source>
        <dbReference type="EMBL" id="KAG7089036.1"/>
    </source>
</evidence>
<name>A0A9P7RSL7_9AGAR</name>
<sequence length="94" mass="10418">MLKRKRCTVDGIQACNGAGDLNPFVRYLATTPDALVQQESSARKETAREGGRRQENSMLLGPMILWISTNSSESRLEISTDDALLALPIREKIL</sequence>
<dbReference type="RefSeq" id="XP_043005506.1">
    <property type="nucleotide sequence ID" value="XM_043155724.1"/>
</dbReference>
<reference evidence="2" key="1">
    <citation type="journal article" date="2021" name="Genome Biol. Evol.">
        <title>The assembled and annotated genome of the fairy-ring fungus Marasmius oreades.</title>
        <authorList>
            <person name="Hiltunen M."/>
            <person name="Ament-Velasquez S.L."/>
            <person name="Johannesson H."/>
        </authorList>
    </citation>
    <scope>NUCLEOTIDE SEQUENCE</scope>
    <source>
        <strain evidence="2">03SP1</strain>
    </source>
</reference>
<accession>A0A9P7RSL7</accession>
<evidence type="ECO:0000256" key="1">
    <source>
        <dbReference type="SAM" id="MobiDB-lite"/>
    </source>
</evidence>
<dbReference type="GeneID" id="66079821"/>
<dbReference type="AlphaFoldDB" id="A0A9P7RSL7"/>
<proteinExistence type="predicted"/>
<gene>
    <name evidence="2" type="ORF">E1B28_010746</name>
</gene>
<feature type="region of interest" description="Disordered" evidence="1">
    <location>
        <begin position="36"/>
        <end position="56"/>
    </location>
</feature>
<protein>
    <submittedName>
        <fullName evidence="2">Uncharacterized protein</fullName>
    </submittedName>
</protein>
<dbReference type="Proteomes" id="UP001049176">
    <property type="component" value="Chromosome 7"/>
</dbReference>